<name>A0ABR7X474_9SPHI</name>
<dbReference type="PROSITE" id="PS50910">
    <property type="entry name" value="HEPN"/>
    <property type="match status" value="1"/>
</dbReference>
<dbReference type="Proteomes" id="UP000618754">
    <property type="component" value="Unassembled WGS sequence"/>
</dbReference>
<dbReference type="SMART" id="SM00748">
    <property type="entry name" value="HEPN"/>
    <property type="match status" value="1"/>
</dbReference>
<feature type="domain" description="HEPN" evidence="1">
    <location>
        <begin position="361"/>
        <end position="481"/>
    </location>
</feature>
<proteinExistence type="predicted"/>
<dbReference type="RefSeq" id="WP_191174464.1">
    <property type="nucleotide sequence ID" value="NZ_JACWMW010000001.1"/>
</dbReference>
<evidence type="ECO:0000259" key="1">
    <source>
        <dbReference type="PROSITE" id="PS50910"/>
    </source>
</evidence>
<sequence length="491" mass="57602">MDLKQYDVQNFYPRYLDQDEVNDPLKVISDFFSADWLPGHLESLLEWRKYVIEEIYYTDEHKKSPAGLLFTHQLNARLVEAVYLISRTRRALKLADAIHINFDVQLKQEEQEWLHYPIYLSSVERINPYLAISNFFKVYTVAQYLDLLYEWLETGLSNYSANEFLDTSDVIYFYENMQKLYEAAWIIRQRETEPTLKKSKNEHDETVTAQVKRYPVRLPLFNFNCRFNEAIIPAEQLGLNQLVEIILREIESVLMIIHLGTHPDPNTFYLLIITEEKNKMPEHQILDKIEKICSSLINVCAIVHKSDAFLRALEDGSRFFINALRKNKIAYRSSKLELPELRNPDEKSIKSQLEAIWNRWGKQGKDFLDTSLTCFDDGNDNLAVFLMHQAVESTLSAIIRVNLGYRLSIHNLARQLRITLIFTDDLKNVFDFNLTEDVQLFELLQTSYSAARYKDDFKVDKETVKALSDKVCKLFITAEGIYQQVVKQLKD</sequence>
<keyword evidence="3" id="KW-1185">Reference proteome</keyword>
<dbReference type="Pfam" id="PF05168">
    <property type="entry name" value="HEPN"/>
    <property type="match status" value="1"/>
</dbReference>
<comment type="caution">
    <text evidence="2">The sequence shown here is derived from an EMBL/GenBank/DDBJ whole genome shotgun (WGS) entry which is preliminary data.</text>
</comment>
<reference evidence="2 3" key="1">
    <citation type="submission" date="2020-09" db="EMBL/GenBank/DDBJ databases">
        <title>Novel species of Mucilaginibacter isolated from a glacier on the Tibetan Plateau.</title>
        <authorList>
            <person name="Liu Q."/>
            <person name="Xin Y.-H."/>
        </authorList>
    </citation>
    <scope>NUCLEOTIDE SEQUENCE [LARGE SCALE GENOMIC DNA]</scope>
    <source>
        <strain evidence="2 3">CGMCC 1.13878</strain>
    </source>
</reference>
<organism evidence="2 3">
    <name type="scientific">Mucilaginibacter rigui</name>
    <dbReference type="NCBI Taxonomy" id="534635"/>
    <lineage>
        <taxon>Bacteria</taxon>
        <taxon>Pseudomonadati</taxon>
        <taxon>Bacteroidota</taxon>
        <taxon>Sphingobacteriia</taxon>
        <taxon>Sphingobacteriales</taxon>
        <taxon>Sphingobacteriaceae</taxon>
        <taxon>Mucilaginibacter</taxon>
    </lineage>
</organism>
<dbReference type="SUPFAM" id="SSF81593">
    <property type="entry name" value="Nucleotidyltransferase substrate binding subunit/domain"/>
    <property type="match status" value="1"/>
</dbReference>
<gene>
    <name evidence="2" type="ORF">IDJ75_04870</name>
</gene>
<protein>
    <submittedName>
        <fullName evidence="2">HEPN domain-containing protein</fullName>
    </submittedName>
</protein>
<dbReference type="EMBL" id="JACWMW010000001">
    <property type="protein sequence ID" value="MBD1384602.1"/>
    <property type="molecule type" value="Genomic_DNA"/>
</dbReference>
<accession>A0ABR7X474</accession>
<evidence type="ECO:0000313" key="3">
    <source>
        <dbReference type="Proteomes" id="UP000618754"/>
    </source>
</evidence>
<dbReference type="Gene3D" id="1.20.120.330">
    <property type="entry name" value="Nucleotidyltransferases domain 2"/>
    <property type="match status" value="1"/>
</dbReference>
<evidence type="ECO:0000313" key="2">
    <source>
        <dbReference type="EMBL" id="MBD1384602.1"/>
    </source>
</evidence>
<dbReference type="InterPro" id="IPR007842">
    <property type="entry name" value="HEPN_dom"/>
</dbReference>